<dbReference type="EMBL" id="LNZC01000004">
    <property type="protein sequence ID" value="KTD81479.1"/>
    <property type="molecule type" value="Genomic_DNA"/>
</dbReference>
<sequence length="360" mass="42411">MFTANKMPYDAYNYSRLIREYQLLADNKVGKYNMHERENALKVWLEDIIPQKDFHIEALTGDASFRRYFRVRYNGQSFIVMDAPPEKEAIKPFLHFAETIAQAGVNTPEILAVNHEQGFLLLGDFGDQLLLGKLRENTADKYYHEAINALLKLQKCSLDDPQLPAFNKQFMLNEMSLCTEWFFKAYLNINLQDEESLMLKQTMEWIASQVTTQPLTFIHRDYHSRNLMLLAETDKLVLGVIDFQDAMIGPITYDLVSLLKDCYIVWPRDKVVEWTRFFYEHYPCAHDTYSFSEFIRAFDICGVQRHLKVLGVFCRLYLRDNKPGYLNDLPLTLNYVLECAEMYEELHPLFHFLQKRVFLP</sequence>
<accession>A0A0W1AJB5</accession>
<dbReference type="AlphaFoldDB" id="A0A0W1AJB5"/>
<dbReference type="Pfam" id="PF01636">
    <property type="entry name" value="APH"/>
    <property type="match status" value="1"/>
</dbReference>
<dbReference type="GO" id="GO:0016740">
    <property type="term" value="F:transferase activity"/>
    <property type="evidence" value="ECO:0007669"/>
    <property type="project" value="UniProtKB-KW"/>
</dbReference>
<proteinExistence type="predicted"/>
<dbReference type="SUPFAM" id="SSF56112">
    <property type="entry name" value="Protein kinase-like (PK-like)"/>
    <property type="match status" value="1"/>
</dbReference>
<dbReference type="STRING" id="45076.Lwor_0517"/>
<feature type="domain" description="Aminoglycoside phosphotransferase" evidence="1">
    <location>
        <begin position="56"/>
        <end position="270"/>
    </location>
</feature>
<dbReference type="Gene3D" id="3.30.200.20">
    <property type="entry name" value="Phosphorylase Kinase, domain 1"/>
    <property type="match status" value="1"/>
</dbReference>
<keyword evidence="3" id="KW-1185">Reference proteome</keyword>
<organism evidence="2 3">
    <name type="scientific">Legionella worsleiensis</name>
    <dbReference type="NCBI Taxonomy" id="45076"/>
    <lineage>
        <taxon>Bacteria</taxon>
        <taxon>Pseudomonadati</taxon>
        <taxon>Pseudomonadota</taxon>
        <taxon>Gammaproteobacteria</taxon>
        <taxon>Legionellales</taxon>
        <taxon>Legionellaceae</taxon>
        <taxon>Legionella</taxon>
    </lineage>
</organism>
<evidence type="ECO:0000259" key="1">
    <source>
        <dbReference type="Pfam" id="PF01636"/>
    </source>
</evidence>
<dbReference type="InterPro" id="IPR002575">
    <property type="entry name" value="Aminoglycoside_PTrfase"/>
</dbReference>
<evidence type="ECO:0000313" key="3">
    <source>
        <dbReference type="Proteomes" id="UP000054662"/>
    </source>
</evidence>
<reference evidence="2 3" key="1">
    <citation type="submission" date="2015-11" db="EMBL/GenBank/DDBJ databases">
        <title>Genomic analysis of 38 Legionella species identifies large and diverse effector repertoires.</title>
        <authorList>
            <person name="Burstein D."/>
            <person name="Amaro F."/>
            <person name="Zusman T."/>
            <person name="Lifshitz Z."/>
            <person name="Cohen O."/>
            <person name="Gilbert J.A."/>
            <person name="Pupko T."/>
            <person name="Shuman H.A."/>
            <person name="Segal G."/>
        </authorList>
    </citation>
    <scope>NUCLEOTIDE SEQUENCE [LARGE SCALE GENOMIC DNA]</scope>
    <source>
        <strain evidence="2 3">ATCC 49508</strain>
    </source>
</reference>
<keyword evidence="2" id="KW-0808">Transferase</keyword>
<protein>
    <submittedName>
        <fullName evidence="2">Putative phosphotransferase</fullName>
    </submittedName>
</protein>
<dbReference type="Gene3D" id="3.90.1200.10">
    <property type="match status" value="1"/>
</dbReference>
<gene>
    <name evidence="2" type="ORF">Lwor_0517</name>
</gene>
<name>A0A0W1AJB5_9GAMM</name>
<evidence type="ECO:0000313" key="2">
    <source>
        <dbReference type="EMBL" id="KTD81479.1"/>
    </source>
</evidence>
<dbReference type="Proteomes" id="UP000054662">
    <property type="component" value="Unassembled WGS sequence"/>
</dbReference>
<comment type="caution">
    <text evidence="2">The sequence shown here is derived from an EMBL/GenBank/DDBJ whole genome shotgun (WGS) entry which is preliminary data.</text>
</comment>
<dbReference type="PATRIC" id="fig|45076.6.peg.572"/>
<dbReference type="InterPro" id="IPR011009">
    <property type="entry name" value="Kinase-like_dom_sf"/>
</dbReference>